<comment type="caution">
    <text evidence="1">The sequence shown here is derived from an EMBL/GenBank/DDBJ whole genome shotgun (WGS) entry which is preliminary data.</text>
</comment>
<name>A0A928Z9B3_9CYAN</name>
<keyword evidence="2" id="KW-1185">Reference proteome</keyword>
<dbReference type="EMBL" id="JADEXN010000100">
    <property type="protein sequence ID" value="MBE9040601.1"/>
    <property type="molecule type" value="Genomic_DNA"/>
</dbReference>
<protein>
    <recommendedName>
        <fullName evidence="3">DUF4279 domain-containing protein</fullName>
    </recommendedName>
</protein>
<evidence type="ECO:0000313" key="2">
    <source>
        <dbReference type="Proteomes" id="UP000621799"/>
    </source>
</evidence>
<sequence>MTIERISAIVKFSGKEFLPKKAEEQTGLTFWEKNEPNYVIETGRQKGKLIPHGYASLEAPDEIEDDDKILWLARTLKDKMKIIEECGMEDAVFYIGYFYADQCNCTLTKEELKALADVGINFWFSCYGE</sequence>
<reference evidence="1" key="1">
    <citation type="submission" date="2020-10" db="EMBL/GenBank/DDBJ databases">
        <authorList>
            <person name="Castelo-Branco R."/>
            <person name="Eusebio N."/>
            <person name="Adriana R."/>
            <person name="Vieira A."/>
            <person name="Brugerolle De Fraissinette N."/>
            <person name="Rezende De Castro R."/>
            <person name="Schneider M.P."/>
            <person name="Vasconcelos V."/>
            <person name="Leao P.N."/>
        </authorList>
    </citation>
    <scope>NUCLEOTIDE SEQUENCE</scope>
    <source>
        <strain evidence="1">LEGE 11467</strain>
    </source>
</reference>
<gene>
    <name evidence="1" type="ORF">IQ235_07365</name>
</gene>
<proteinExistence type="predicted"/>
<evidence type="ECO:0008006" key="3">
    <source>
        <dbReference type="Google" id="ProtNLM"/>
    </source>
</evidence>
<dbReference type="RefSeq" id="WP_264320849.1">
    <property type="nucleotide sequence ID" value="NZ_JADEXN010000100.1"/>
</dbReference>
<accession>A0A928Z9B3</accession>
<dbReference type="Proteomes" id="UP000621799">
    <property type="component" value="Unassembled WGS sequence"/>
</dbReference>
<dbReference type="AlphaFoldDB" id="A0A928Z9B3"/>
<organism evidence="1 2">
    <name type="scientific">Zarconia navalis LEGE 11467</name>
    <dbReference type="NCBI Taxonomy" id="1828826"/>
    <lineage>
        <taxon>Bacteria</taxon>
        <taxon>Bacillati</taxon>
        <taxon>Cyanobacteriota</taxon>
        <taxon>Cyanophyceae</taxon>
        <taxon>Oscillatoriophycideae</taxon>
        <taxon>Oscillatoriales</taxon>
        <taxon>Oscillatoriales incertae sedis</taxon>
        <taxon>Zarconia</taxon>
        <taxon>Zarconia navalis</taxon>
    </lineage>
</organism>
<evidence type="ECO:0000313" key="1">
    <source>
        <dbReference type="EMBL" id="MBE9040601.1"/>
    </source>
</evidence>